<name>A0ABW7URH4_9ACTN</name>
<proteinExistence type="predicted"/>
<dbReference type="Pfam" id="PF13472">
    <property type="entry name" value="Lipase_GDSL_2"/>
    <property type="match status" value="1"/>
</dbReference>
<evidence type="ECO:0000259" key="1">
    <source>
        <dbReference type="Pfam" id="PF13472"/>
    </source>
</evidence>
<dbReference type="SUPFAM" id="SSF52266">
    <property type="entry name" value="SGNH hydrolase"/>
    <property type="match status" value="1"/>
</dbReference>
<protein>
    <submittedName>
        <fullName evidence="2">SGNH/GDSL hydrolase family protein</fullName>
        <ecNumber evidence="2">3.1.-.-</ecNumber>
    </submittedName>
</protein>
<dbReference type="InterPro" id="IPR051532">
    <property type="entry name" value="Ester_Hydrolysis_Enzymes"/>
</dbReference>
<dbReference type="GO" id="GO:0016787">
    <property type="term" value="F:hydrolase activity"/>
    <property type="evidence" value="ECO:0007669"/>
    <property type="project" value="UniProtKB-KW"/>
</dbReference>
<gene>
    <name evidence="2" type="ORF">ACH429_09340</name>
</gene>
<comment type="caution">
    <text evidence="2">The sequence shown here is derived from an EMBL/GenBank/DDBJ whole genome shotgun (WGS) entry which is preliminary data.</text>
</comment>
<dbReference type="Gene3D" id="3.40.50.1110">
    <property type="entry name" value="SGNH hydrolase"/>
    <property type="match status" value="1"/>
</dbReference>
<dbReference type="EC" id="3.1.-.-" evidence="2"/>
<evidence type="ECO:0000313" key="3">
    <source>
        <dbReference type="Proteomes" id="UP001611548"/>
    </source>
</evidence>
<dbReference type="InterPro" id="IPR036514">
    <property type="entry name" value="SGNH_hydro_sf"/>
</dbReference>
<evidence type="ECO:0000313" key="2">
    <source>
        <dbReference type="EMBL" id="MFI1964311.1"/>
    </source>
</evidence>
<dbReference type="InterPro" id="IPR013830">
    <property type="entry name" value="SGNH_hydro"/>
</dbReference>
<keyword evidence="2" id="KW-0378">Hydrolase</keyword>
<dbReference type="PANTHER" id="PTHR30383">
    <property type="entry name" value="THIOESTERASE 1/PROTEASE 1/LYSOPHOSPHOLIPASE L1"/>
    <property type="match status" value="1"/>
</dbReference>
<dbReference type="CDD" id="cd01832">
    <property type="entry name" value="SGNH_hydrolase_like_1"/>
    <property type="match status" value="1"/>
</dbReference>
<organism evidence="2 3">
    <name type="scientific">Streptomyces pathocidini</name>
    <dbReference type="NCBI Taxonomy" id="1650571"/>
    <lineage>
        <taxon>Bacteria</taxon>
        <taxon>Bacillati</taxon>
        <taxon>Actinomycetota</taxon>
        <taxon>Actinomycetes</taxon>
        <taxon>Kitasatosporales</taxon>
        <taxon>Streptomycetaceae</taxon>
        <taxon>Streptomyces</taxon>
    </lineage>
</organism>
<dbReference type="EMBL" id="JBIRWE010000003">
    <property type="protein sequence ID" value="MFI1964311.1"/>
    <property type="molecule type" value="Genomic_DNA"/>
</dbReference>
<accession>A0ABW7URH4</accession>
<dbReference type="RefSeq" id="WP_055472290.1">
    <property type="nucleotide sequence ID" value="NZ_JBIRWE010000003.1"/>
</dbReference>
<dbReference type="Proteomes" id="UP001611548">
    <property type="component" value="Unassembled WGS sequence"/>
</dbReference>
<reference evidence="2 3" key="1">
    <citation type="submission" date="2024-10" db="EMBL/GenBank/DDBJ databases">
        <title>The Natural Products Discovery Center: Release of the First 8490 Sequenced Strains for Exploring Actinobacteria Biosynthetic Diversity.</title>
        <authorList>
            <person name="Kalkreuter E."/>
            <person name="Kautsar S.A."/>
            <person name="Yang D."/>
            <person name="Bader C.D."/>
            <person name="Teijaro C.N."/>
            <person name="Fluegel L."/>
            <person name="Davis C.M."/>
            <person name="Simpson J.R."/>
            <person name="Lauterbach L."/>
            <person name="Steele A.D."/>
            <person name="Gui C."/>
            <person name="Meng S."/>
            <person name="Li G."/>
            <person name="Viehrig K."/>
            <person name="Ye F."/>
            <person name="Su P."/>
            <person name="Kiefer A.F."/>
            <person name="Nichols A."/>
            <person name="Cepeda A.J."/>
            <person name="Yan W."/>
            <person name="Fan B."/>
            <person name="Jiang Y."/>
            <person name="Adhikari A."/>
            <person name="Zheng C.-J."/>
            <person name="Schuster L."/>
            <person name="Cowan T.M."/>
            <person name="Smanski M.J."/>
            <person name="Chevrette M.G."/>
            <person name="De Carvalho L.P.S."/>
            <person name="Shen B."/>
        </authorList>
    </citation>
    <scope>NUCLEOTIDE SEQUENCE [LARGE SCALE GENOMIC DNA]</scope>
    <source>
        <strain evidence="2 3">NPDC020327</strain>
    </source>
</reference>
<feature type="domain" description="SGNH hydrolase-type esterase" evidence="1">
    <location>
        <begin position="33"/>
        <end position="254"/>
    </location>
</feature>
<keyword evidence="3" id="KW-1185">Reference proteome</keyword>
<sequence>MLATAACSPSAPDTADSAARTEWTMDFTSVASVGDSITRGFHACGVLSDCPEVSWATGSDPRLRSLAQRLLKQPVTEENAGNFAKTGASMADLPGQIEAAMAQRPDLVTVLMGANDACQDSAEEMTPVDEFRADFGYALRTVRRASPETRVYVSSIPDLQRLWTEGREDPMARQIWQLGVCPSMLKDPDAMDQASVDRRKAVTARVSAYNEVLRDVCRKDKLCRYDGGAVFDVRFTRSLLSTWDYFHPGKSGQERLAEIAYGKITER</sequence>